<evidence type="ECO:0000313" key="2">
    <source>
        <dbReference type="EMBL" id="OUD10346.1"/>
    </source>
</evidence>
<dbReference type="RefSeq" id="WP_086450001.1">
    <property type="nucleotide sequence ID" value="NZ_MSPP01000001.1"/>
</dbReference>
<dbReference type="InterPro" id="IPR000182">
    <property type="entry name" value="GNAT_dom"/>
</dbReference>
<feature type="domain" description="N-acetyltransferase" evidence="1">
    <location>
        <begin position="1"/>
        <end position="138"/>
    </location>
</feature>
<accession>A0A251X177</accession>
<dbReference type="InterPro" id="IPR016181">
    <property type="entry name" value="Acyl_CoA_acyltransferase"/>
</dbReference>
<evidence type="ECO:0000313" key="3">
    <source>
        <dbReference type="Proteomes" id="UP000194664"/>
    </source>
</evidence>
<dbReference type="Proteomes" id="UP000194664">
    <property type="component" value="Unassembled WGS sequence"/>
</dbReference>
<proteinExistence type="predicted"/>
<dbReference type="SUPFAM" id="SSF55729">
    <property type="entry name" value="Acyl-CoA N-acyltransferases (Nat)"/>
    <property type="match status" value="1"/>
</dbReference>
<reference evidence="2 3" key="1">
    <citation type="submission" date="2016-12" db="EMBL/GenBank/DDBJ databases">
        <title>The draft genome sequence of HSLHS2.</title>
        <authorList>
            <person name="Hu D."/>
            <person name="Wang L."/>
            <person name="Shao Z."/>
        </authorList>
    </citation>
    <scope>NUCLEOTIDE SEQUENCE [LARGE SCALE GENOMIC DNA]</scope>
    <source>
        <strain evidence="2">MCCC 1A06712</strain>
    </source>
</reference>
<dbReference type="Pfam" id="PF13508">
    <property type="entry name" value="Acetyltransf_7"/>
    <property type="match status" value="1"/>
</dbReference>
<dbReference type="AlphaFoldDB" id="A0A251X177"/>
<dbReference type="Gene3D" id="3.40.630.30">
    <property type="match status" value="1"/>
</dbReference>
<protein>
    <recommendedName>
        <fullName evidence="1">N-acetyltransferase domain-containing protein</fullName>
    </recommendedName>
</protein>
<name>A0A251X177_9RHOB</name>
<dbReference type="PROSITE" id="PS51186">
    <property type="entry name" value="GNAT"/>
    <property type="match status" value="1"/>
</dbReference>
<keyword evidence="3" id="KW-1185">Reference proteome</keyword>
<dbReference type="CDD" id="cd04301">
    <property type="entry name" value="NAT_SF"/>
    <property type="match status" value="1"/>
</dbReference>
<dbReference type="GO" id="GO:0016747">
    <property type="term" value="F:acyltransferase activity, transferring groups other than amino-acyl groups"/>
    <property type="evidence" value="ECO:0007669"/>
    <property type="project" value="InterPro"/>
</dbReference>
<comment type="caution">
    <text evidence="2">The sequence shown here is derived from an EMBL/GenBank/DDBJ whole genome shotgun (WGS) entry which is preliminary data.</text>
</comment>
<gene>
    <name evidence="2" type="ORF">BVC71_02230</name>
</gene>
<dbReference type="EMBL" id="MSPP01000001">
    <property type="protein sequence ID" value="OUD10346.1"/>
    <property type="molecule type" value="Genomic_DNA"/>
</dbReference>
<sequence>MIRLATQGDLPAIQHIVRDAFSPYIVDIGREPAPMTDDYAALINQGIVWLIDDCGVMVLKRHDDHLEVKTIAVSPAAQGQGYGRQIMQHCDDVAGGKPIRLLTNAKMIRNIRFYQACGYRITDKRSEDGFDRIYFEKP</sequence>
<evidence type="ECO:0000259" key="1">
    <source>
        <dbReference type="PROSITE" id="PS51186"/>
    </source>
</evidence>
<organism evidence="2 3">
    <name type="scientific">Marivivens niveibacter</name>
    <dbReference type="NCBI Taxonomy" id="1930667"/>
    <lineage>
        <taxon>Bacteria</taxon>
        <taxon>Pseudomonadati</taxon>
        <taxon>Pseudomonadota</taxon>
        <taxon>Alphaproteobacteria</taxon>
        <taxon>Rhodobacterales</taxon>
        <taxon>Paracoccaceae</taxon>
        <taxon>Marivivens group</taxon>
        <taxon>Marivivens</taxon>
    </lineage>
</organism>